<dbReference type="STRING" id="683125.SAMN05660206_104178"/>
<feature type="domain" description="N-acetyltransferase" evidence="3">
    <location>
        <begin position="3"/>
        <end position="162"/>
    </location>
</feature>
<dbReference type="Gene3D" id="3.40.630.30">
    <property type="match status" value="1"/>
</dbReference>
<dbReference type="PANTHER" id="PTHR43877:SF2">
    <property type="entry name" value="AMINOALKYLPHOSPHONATE N-ACETYLTRANSFERASE-RELATED"/>
    <property type="match status" value="1"/>
</dbReference>
<evidence type="ECO:0000256" key="2">
    <source>
        <dbReference type="ARBA" id="ARBA00023315"/>
    </source>
</evidence>
<dbReference type="AlphaFoldDB" id="A0A1I6S9E7"/>
<organism evidence="4 5">
    <name type="scientific">Sphingobacterium wenxiniae</name>
    <dbReference type="NCBI Taxonomy" id="683125"/>
    <lineage>
        <taxon>Bacteria</taxon>
        <taxon>Pseudomonadati</taxon>
        <taxon>Bacteroidota</taxon>
        <taxon>Sphingobacteriia</taxon>
        <taxon>Sphingobacteriales</taxon>
        <taxon>Sphingobacteriaceae</taxon>
        <taxon>Sphingobacterium</taxon>
    </lineage>
</organism>
<evidence type="ECO:0000259" key="3">
    <source>
        <dbReference type="PROSITE" id="PS51186"/>
    </source>
</evidence>
<reference evidence="4 5" key="1">
    <citation type="submission" date="2016-10" db="EMBL/GenBank/DDBJ databases">
        <authorList>
            <person name="de Groot N.N."/>
        </authorList>
    </citation>
    <scope>NUCLEOTIDE SEQUENCE [LARGE SCALE GENOMIC DNA]</scope>
    <source>
        <strain evidence="4 5">DSM 22789</strain>
    </source>
</reference>
<gene>
    <name evidence="4" type="ORF">SAMN05660206_104178</name>
</gene>
<dbReference type="GO" id="GO:0016747">
    <property type="term" value="F:acyltransferase activity, transferring groups other than amino-acyl groups"/>
    <property type="evidence" value="ECO:0007669"/>
    <property type="project" value="InterPro"/>
</dbReference>
<dbReference type="CDD" id="cd04301">
    <property type="entry name" value="NAT_SF"/>
    <property type="match status" value="1"/>
</dbReference>
<dbReference type="PANTHER" id="PTHR43877">
    <property type="entry name" value="AMINOALKYLPHOSPHONATE N-ACETYLTRANSFERASE-RELATED-RELATED"/>
    <property type="match status" value="1"/>
</dbReference>
<dbReference type="PROSITE" id="PS51186">
    <property type="entry name" value="GNAT"/>
    <property type="match status" value="1"/>
</dbReference>
<dbReference type="SUPFAM" id="SSF55729">
    <property type="entry name" value="Acyl-CoA N-acyltransferases (Nat)"/>
    <property type="match status" value="1"/>
</dbReference>
<dbReference type="Pfam" id="PF13673">
    <property type="entry name" value="Acetyltransf_10"/>
    <property type="match status" value="1"/>
</dbReference>
<dbReference type="InterPro" id="IPR016181">
    <property type="entry name" value="Acyl_CoA_acyltransferase"/>
</dbReference>
<accession>A0A1I6S9E7</accession>
<evidence type="ECO:0000313" key="5">
    <source>
        <dbReference type="Proteomes" id="UP000198785"/>
    </source>
</evidence>
<keyword evidence="2" id="KW-0012">Acyltransferase</keyword>
<evidence type="ECO:0000256" key="1">
    <source>
        <dbReference type="ARBA" id="ARBA00022679"/>
    </source>
</evidence>
<sequence length="162" mass="18620">MSYTIRKALPAEADIIHHIGNAAYYATYSDILSREQIVFMLNRSYTPDAIRDTMSGGQDFYLLWEGEEAVGFIAIQVKDKCLLRIEKLYLLASCQGKGYGAALIQFAAEEARKRRVDTLELNVNRGNKAYYFYLKQGFEVVQEIDIPYFGFILDDYVMQKKV</sequence>
<dbReference type="InterPro" id="IPR000182">
    <property type="entry name" value="GNAT_dom"/>
</dbReference>
<protein>
    <submittedName>
        <fullName evidence="4">Ribosomal protein S18 acetylase RimI</fullName>
    </submittedName>
</protein>
<dbReference type="Proteomes" id="UP000198785">
    <property type="component" value="Unassembled WGS sequence"/>
</dbReference>
<keyword evidence="4" id="KW-0687">Ribonucleoprotein</keyword>
<dbReference type="OrthoDB" id="9800604at2"/>
<name>A0A1I6S9E7_9SPHI</name>
<proteinExistence type="predicted"/>
<dbReference type="GO" id="GO:0005840">
    <property type="term" value="C:ribosome"/>
    <property type="evidence" value="ECO:0007669"/>
    <property type="project" value="UniProtKB-KW"/>
</dbReference>
<dbReference type="EMBL" id="FOZZ01000004">
    <property type="protein sequence ID" value="SFS73605.1"/>
    <property type="molecule type" value="Genomic_DNA"/>
</dbReference>
<keyword evidence="1" id="KW-0808">Transferase</keyword>
<dbReference type="RefSeq" id="WP_093364852.1">
    <property type="nucleotide sequence ID" value="NZ_FOZZ01000004.1"/>
</dbReference>
<evidence type="ECO:0000313" key="4">
    <source>
        <dbReference type="EMBL" id="SFS73605.1"/>
    </source>
</evidence>
<keyword evidence="4" id="KW-0689">Ribosomal protein</keyword>
<dbReference type="InterPro" id="IPR050832">
    <property type="entry name" value="Bact_Acetyltransf"/>
</dbReference>
<keyword evidence="5" id="KW-1185">Reference proteome</keyword>